<dbReference type="InterPro" id="IPR002545">
    <property type="entry name" value="CheW-lke_dom"/>
</dbReference>
<dbReference type="EMBL" id="SMRP01000025">
    <property type="protein sequence ID" value="TDG18970.1"/>
    <property type="molecule type" value="Genomic_DNA"/>
</dbReference>
<sequence length="206" mass="21729">MLFLVFELDGERYALDAREIVRVLPLQPVRAFAGTPPYIAGVIDHEGAPVPVVDMAMLALGRPARALMSTRLVLVNDKAPAALDKTLGTTAGTTAGTTVGTTAAMAAASAEHGARPRRIALLLECATRTQTLAPAAFADSGIATPEARWLGPVASDAHGFVQWVKVEQLLDERVRALLFPDPPTWREAAAPGESMQSDSIPAGRTP</sequence>
<dbReference type="GO" id="GO:0007165">
    <property type="term" value="P:signal transduction"/>
    <property type="evidence" value="ECO:0007669"/>
    <property type="project" value="InterPro"/>
</dbReference>
<evidence type="ECO:0000259" key="2">
    <source>
        <dbReference type="PROSITE" id="PS50851"/>
    </source>
</evidence>
<gene>
    <name evidence="3" type="ORF">EYW47_32105</name>
</gene>
<dbReference type="GO" id="GO:0006935">
    <property type="term" value="P:chemotaxis"/>
    <property type="evidence" value="ECO:0007669"/>
    <property type="project" value="InterPro"/>
</dbReference>
<dbReference type="OrthoDB" id="21913at2"/>
<organism evidence="3 4">
    <name type="scientific">Paraburkholderia silviterrae</name>
    <dbReference type="NCBI Taxonomy" id="2528715"/>
    <lineage>
        <taxon>Bacteria</taxon>
        <taxon>Pseudomonadati</taxon>
        <taxon>Pseudomonadota</taxon>
        <taxon>Betaproteobacteria</taxon>
        <taxon>Burkholderiales</taxon>
        <taxon>Burkholderiaceae</taxon>
        <taxon>Paraburkholderia</taxon>
    </lineage>
</organism>
<dbReference type="PROSITE" id="PS50851">
    <property type="entry name" value="CHEW"/>
    <property type="match status" value="1"/>
</dbReference>
<keyword evidence="4" id="KW-1185">Reference proteome</keyword>
<dbReference type="Pfam" id="PF01584">
    <property type="entry name" value="CheW"/>
    <property type="match status" value="1"/>
</dbReference>
<protein>
    <submittedName>
        <fullName evidence="3">Chemotaxis protein CheW</fullName>
    </submittedName>
</protein>
<proteinExistence type="predicted"/>
<comment type="caution">
    <text evidence="3">The sequence shown here is derived from an EMBL/GenBank/DDBJ whole genome shotgun (WGS) entry which is preliminary data.</text>
</comment>
<name>A0A4R5M164_9BURK</name>
<dbReference type="InterPro" id="IPR036061">
    <property type="entry name" value="CheW-like_dom_sf"/>
</dbReference>
<dbReference type="Gene3D" id="2.30.30.40">
    <property type="entry name" value="SH3 Domains"/>
    <property type="match status" value="1"/>
</dbReference>
<dbReference type="SUPFAM" id="SSF50341">
    <property type="entry name" value="CheW-like"/>
    <property type="match status" value="1"/>
</dbReference>
<dbReference type="RefSeq" id="WP_133198837.1">
    <property type="nucleotide sequence ID" value="NZ_JBHUCW010000035.1"/>
</dbReference>
<dbReference type="SMART" id="SM00260">
    <property type="entry name" value="CheW"/>
    <property type="match status" value="1"/>
</dbReference>
<evidence type="ECO:0000256" key="1">
    <source>
        <dbReference type="SAM" id="MobiDB-lite"/>
    </source>
</evidence>
<dbReference type="AlphaFoldDB" id="A0A4R5M164"/>
<reference evidence="3 4" key="1">
    <citation type="submission" date="2019-03" db="EMBL/GenBank/DDBJ databases">
        <title>Paraburkholderia sp. 4M-K11, isolated from subtropical forest soil.</title>
        <authorList>
            <person name="Gao Z.-H."/>
            <person name="Qiu L.-H."/>
        </authorList>
    </citation>
    <scope>NUCLEOTIDE SEQUENCE [LARGE SCALE GENOMIC DNA]</scope>
    <source>
        <strain evidence="3 4">4M-K11</strain>
    </source>
</reference>
<feature type="domain" description="CheW-like" evidence="2">
    <location>
        <begin position="1"/>
        <end position="175"/>
    </location>
</feature>
<dbReference type="Gene3D" id="2.40.50.180">
    <property type="entry name" value="CheA-289, Domain 4"/>
    <property type="match status" value="1"/>
</dbReference>
<feature type="region of interest" description="Disordered" evidence="1">
    <location>
        <begin position="183"/>
        <end position="206"/>
    </location>
</feature>
<dbReference type="Proteomes" id="UP000295722">
    <property type="component" value="Unassembled WGS sequence"/>
</dbReference>
<evidence type="ECO:0000313" key="3">
    <source>
        <dbReference type="EMBL" id="TDG18970.1"/>
    </source>
</evidence>
<accession>A0A4R5M164</accession>
<evidence type="ECO:0000313" key="4">
    <source>
        <dbReference type="Proteomes" id="UP000295722"/>
    </source>
</evidence>